<reference evidence="2" key="1">
    <citation type="journal article" date="2015" name="Genome Announc.">
        <title>Draft Genome Sequence of Tolypothrix boutellei Strain VB521301.</title>
        <authorList>
            <person name="Chandrababunaidu M.M."/>
            <person name="Singh D."/>
            <person name="Sen D."/>
            <person name="Bhan S."/>
            <person name="Das S."/>
            <person name="Gupta A."/>
            <person name="Adhikary S.P."/>
            <person name="Tripathy S."/>
        </authorList>
    </citation>
    <scope>NUCLEOTIDE SEQUENCE</scope>
    <source>
        <strain evidence="2">VB521301</strain>
    </source>
</reference>
<dbReference type="AlphaFoldDB" id="A0A0C1QSK8"/>
<dbReference type="EMBL" id="JHEG04000002">
    <property type="protein sequence ID" value="KAF3883743.1"/>
    <property type="molecule type" value="Genomic_DNA"/>
</dbReference>
<sequence>MIAINSDVEKFKYIDPQQVEIYLRSHGWYQQQPRGDKADLWTLNDFEILLPLKPEIVDFKRRMAEVLETLALAENRSQIEIFSSLITNAPNITIQGLVTHIETPFADKMIGEITLFGVVVDRLRPIKTELADRDYIIAIKAYQERLPVLCTGDLIKENDIFLLKNSRNLQLDNSSQ</sequence>
<evidence type="ECO:0000313" key="2">
    <source>
        <dbReference type="EMBL" id="KIE08414.1"/>
    </source>
</evidence>
<reference evidence="1" key="2">
    <citation type="submission" date="2019-11" db="EMBL/GenBank/DDBJ databases">
        <title>Improved Assembly of Tolypothrix boutellei genome.</title>
        <authorList>
            <person name="Sarangi A.N."/>
            <person name="Mukherjee M."/>
            <person name="Ghosh S."/>
            <person name="Singh D."/>
            <person name="Das A."/>
            <person name="Kant S."/>
            <person name="Prusty A."/>
            <person name="Tripathy S."/>
        </authorList>
    </citation>
    <scope>NUCLEOTIDE SEQUENCE</scope>
    <source>
        <strain evidence="1">VB521301</strain>
    </source>
</reference>
<dbReference type="OrthoDB" id="484469at2"/>
<accession>A0A0C1QSK8</accession>
<organism evidence="2">
    <name type="scientific">Tolypothrix bouteillei VB521301</name>
    <dbReference type="NCBI Taxonomy" id="1479485"/>
    <lineage>
        <taxon>Bacteria</taxon>
        <taxon>Bacillati</taxon>
        <taxon>Cyanobacteriota</taxon>
        <taxon>Cyanophyceae</taxon>
        <taxon>Nostocales</taxon>
        <taxon>Tolypothrichaceae</taxon>
        <taxon>Tolypothrix</taxon>
    </lineage>
</organism>
<comment type="caution">
    <text evidence="2">The sequence shown here is derived from an EMBL/GenBank/DDBJ whole genome shotgun (WGS) entry which is preliminary data.</text>
</comment>
<evidence type="ECO:0000313" key="1">
    <source>
        <dbReference type="EMBL" id="KAF3883743.1"/>
    </source>
</evidence>
<dbReference type="EMBL" id="JHEG02000058">
    <property type="protein sequence ID" value="KIE08414.1"/>
    <property type="molecule type" value="Genomic_DNA"/>
</dbReference>
<protein>
    <submittedName>
        <fullName evidence="2">Uncharacterized protein</fullName>
    </submittedName>
</protein>
<gene>
    <name evidence="2" type="ORF">DA73_0227915</name>
    <name evidence="1" type="ORF">DA73_0400039120</name>
</gene>
<dbReference type="Proteomes" id="UP000029738">
    <property type="component" value="Unassembled WGS sequence"/>
</dbReference>
<evidence type="ECO:0000313" key="3">
    <source>
        <dbReference type="Proteomes" id="UP000029738"/>
    </source>
</evidence>
<keyword evidence="3" id="KW-1185">Reference proteome</keyword>
<proteinExistence type="predicted"/>
<name>A0A0C1QSK8_9CYAN</name>
<dbReference type="RefSeq" id="WP_038080849.1">
    <property type="nucleotide sequence ID" value="NZ_JHEG04000002.1"/>
</dbReference>